<protein>
    <submittedName>
        <fullName evidence="2">Blast:Neugrin</fullName>
    </submittedName>
</protein>
<organism evidence="2 3">
    <name type="scientific">Drosophila guanche</name>
    <name type="common">Fruit fly</name>
    <dbReference type="NCBI Taxonomy" id="7266"/>
    <lineage>
        <taxon>Eukaryota</taxon>
        <taxon>Metazoa</taxon>
        <taxon>Ecdysozoa</taxon>
        <taxon>Arthropoda</taxon>
        <taxon>Hexapoda</taxon>
        <taxon>Insecta</taxon>
        <taxon>Pterygota</taxon>
        <taxon>Neoptera</taxon>
        <taxon>Endopterygota</taxon>
        <taxon>Diptera</taxon>
        <taxon>Brachycera</taxon>
        <taxon>Muscomorpha</taxon>
        <taxon>Ephydroidea</taxon>
        <taxon>Drosophilidae</taxon>
        <taxon>Drosophila</taxon>
        <taxon>Sophophora</taxon>
    </lineage>
</organism>
<dbReference type="PANTHER" id="PTHR13475:SF3">
    <property type="entry name" value="NEUGRIN"/>
    <property type="match status" value="1"/>
</dbReference>
<feature type="region of interest" description="Disordered" evidence="1">
    <location>
        <begin position="220"/>
        <end position="243"/>
    </location>
</feature>
<dbReference type="PANTHER" id="PTHR13475">
    <property type="entry name" value="NEUGRIN"/>
    <property type="match status" value="1"/>
</dbReference>
<keyword evidence="3" id="KW-1185">Reference proteome</keyword>
<reference evidence="3" key="1">
    <citation type="submission" date="2018-01" db="EMBL/GenBank/DDBJ databases">
        <authorList>
            <person name="Alioto T."/>
            <person name="Alioto T."/>
        </authorList>
    </citation>
    <scope>NUCLEOTIDE SEQUENCE [LARGE SCALE GENOMIC DNA]</scope>
</reference>
<dbReference type="EMBL" id="OUUW01000008">
    <property type="protein sequence ID" value="SPP84000.1"/>
    <property type="molecule type" value="Genomic_DNA"/>
</dbReference>
<feature type="compositionally biased region" description="Pro residues" evidence="1">
    <location>
        <begin position="229"/>
        <end position="242"/>
    </location>
</feature>
<evidence type="ECO:0000313" key="2">
    <source>
        <dbReference type="EMBL" id="SPP84000.1"/>
    </source>
</evidence>
<dbReference type="OrthoDB" id="6415470at2759"/>
<dbReference type="OMA" id="FMDVQKT"/>
<gene>
    <name evidence="2" type="ORF">DGUA_6G016500</name>
</gene>
<accession>A0A3B0K7G6</accession>
<dbReference type="GO" id="GO:0005634">
    <property type="term" value="C:nucleus"/>
    <property type="evidence" value="ECO:0007669"/>
    <property type="project" value="TreeGrafter"/>
</dbReference>
<dbReference type="Pfam" id="PF06413">
    <property type="entry name" value="Neugrin"/>
    <property type="match status" value="1"/>
</dbReference>
<evidence type="ECO:0000313" key="3">
    <source>
        <dbReference type="Proteomes" id="UP000268350"/>
    </source>
</evidence>
<proteinExistence type="predicted"/>
<dbReference type="Proteomes" id="UP000268350">
    <property type="component" value="Unassembled WGS sequence"/>
</dbReference>
<dbReference type="InterPro" id="IPR010487">
    <property type="entry name" value="NGRN/Rrg9"/>
</dbReference>
<sequence>MAARMVQRCLHTAQNCLRARVPRRANPGLGYQLQQLQENERPTATPEASEDYGDMESDFMDVQKTHRQHEAQQQAQRDRVRQFMIKHKYFRDVKLPNLLLHAEKEQMRLLHEQRPDEWSIERLAESFPATPEIVQKVLRAKWRPRNVPRIRAHDESVMRNWQQLRQGKCDVAIPSAFLQHLEKFSERRQQDLKQLKPEEWPTRPALPVPASNEFRQLLCSGKQPEDRPSPPQLPSGYAPPPAAAEDETYLLDKVRNKRKMRLQELKQLQLVPAVSEVPQPPPSNPSGTGHLSSYVQKFESSEIVISVADQRRYEMTKAKDRIVIPRKLHRPGATYRVEDAYYDDDGELLYRVPGMKGAPHGV</sequence>
<evidence type="ECO:0000256" key="1">
    <source>
        <dbReference type="SAM" id="MobiDB-lite"/>
    </source>
</evidence>
<dbReference type="AlphaFoldDB" id="A0A3B0K7G6"/>
<name>A0A3B0K7G6_DROGU</name>